<dbReference type="HAMAP" id="MF_01072">
    <property type="entry name" value="MdoH_OpgH"/>
    <property type="match status" value="1"/>
</dbReference>
<gene>
    <name evidence="12" type="primary">mdoH</name>
    <name evidence="12" type="synonym">opgH</name>
    <name evidence="14" type="ORF">YEW_BU07610</name>
</gene>
<evidence type="ECO:0000256" key="11">
    <source>
        <dbReference type="ARBA" id="ARBA00023136"/>
    </source>
</evidence>
<comment type="pathway">
    <text evidence="2 12">Glycan metabolism; osmoregulated periplasmic glucan (OPG) biosynthesis.</text>
</comment>
<proteinExistence type="inferred from homology"/>
<name>F4N7H9_YEREN</name>
<evidence type="ECO:0000256" key="6">
    <source>
        <dbReference type="ARBA" id="ARBA00022519"/>
    </source>
</evidence>
<keyword evidence="6" id="KW-0997">Cell inner membrane</keyword>
<feature type="transmembrane region" description="Helical" evidence="12">
    <location>
        <begin position="583"/>
        <end position="607"/>
    </location>
</feature>
<evidence type="ECO:0000256" key="5">
    <source>
        <dbReference type="ARBA" id="ARBA00022475"/>
    </source>
</evidence>
<evidence type="ECO:0000256" key="12">
    <source>
        <dbReference type="HAMAP-Rule" id="MF_01072"/>
    </source>
</evidence>
<feature type="transmembrane region" description="Helical" evidence="12">
    <location>
        <begin position="700"/>
        <end position="720"/>
    </location>
</feature>
<dbReference type="PANTHER" id="PTHR43867:SF5">
    <property type="entry name" value="GLUCANS BIOSYNTHESIS GLUCOSYLTRANSFERASE H"/>
    <property type="match status" value="1"/>
</dbReference>
<evidence type="ECO:0000256" key="1">
    <source>
        <dbReference type="ARBA" id="ARBA00004429"/>
    </source>
</evidence>
<evidence type="ECO:0000256" key="7">
    <source>
        <dbReference type="ARBA" id="ARBA00022676"/>
    </source>
</evidence>
<dbReference type="GO" id="GO:0009250">
    <property type="term" value="P:glucan biosynthetic process"/>
    <property type="evidence" value="ECO:0007669"/>
    <property type="project" value="UniProtKB-UniRule"/>
</dbReference>
<evidence type="ECO:0000259" key="13">
    <source>
        <dbReference type="Pfam" id="PF00535"/>
    </source>
</evidence>
<dbReference type="EMBL" id="FR718766">
    <property type="protein sequence ID" value="CBX74037.1"/>
    <property type="molecule type" value="Genomic_DNA"/>
</dbReference>
<keyword evidence="5 12" id="KW-1003">Cell membrane</keyword>
<keyword evidence="10 12" id="KW-1133">Transmembrane helix</keyword>
<dbReference type="NCBIfam" id="NF003955">
    <property type="entry name" value="PRK05454.1-1"/>
    <property type="match status" value="1"/>
</dbReference>
<evidence type="ECO:0000256" key="4">
    <source>
        <dbReference type="ARBA" id="ARBA00020585"/>
    </source>
</evidence>
<dbReference type="GO" id="GO:0016758">
    <property type="term" value="F:hexosyltransferase activity"/>
    <property type="evidence" value="ECO:0007669"/>
    <property type="project" value="UniProtKB-UniRule"/>
</dbReference>
<dbReference type="Pfam" id="PF00535">
    <property type="entry name" value="Glycos_transf_2"/>
    <property type="match status" value="1"/>
</dbReference>
<dbReference type="NCBIfam" id="NF003958">
    <property type="entry name" value="PRK05454.2-1"/>
    <property type="match status" value="1"/>
</dbReference>
<comment type="subcellular location">
    <subcellularLocation>
        <location evidence="1">Cell inner membrane</location>
        <topology evidence="1">Multi-pass membrane protein</topology>
    </subcellularLocation>
    <subcellularLocation>
        <location evidence="12">Cell membrane</location>
        <topology evidence="12">Multi-pass membrane protein</topology>
    </subcellularLocation>
</comment>
<dbReference type="EC" id="2.4.1.-" evidence="12"/>
<dbReference type="AlphaFoldDB" id="F4N7H9"/>
<accession>F4N7H9</accession>
<dbReference type="PANTHER" id="PTHR43867">
    <property type="entry name" value="CELLULOSE SYNTHASE CATALYTIC SUBUNIT A [UDP-FORMING]"/>
    <property type="match status" value="1"/>
</dbReference>
<keyword evidence="11 12" id="KW-0472">Membrane</keyword>
<feature type="transmembrane region" description="Helical" evidence="12">
    <location>
        <begin position="640"/>
        <end position="656"/>
    </location>
</feature>
<organism evidence="14">
    <name type="scientific">Yersinia enterocolitica W22703</name>
    <dbReference type="NCBI Taxonomy" id="913028"/>
    <lineage>
        <taxon>Bacteria</taxon>
        <taxon>Pseudomonadati</taxon>
        <taxon>Pseudomonadota</taxon>
        <taxon>Gammaproteobacteria</taxon>
        <taxon>Enterobacterales</taxon>
        <taxon>Yersiniaceae</taxon>
        <taxon>Yersinia</taxon>
    </lineage>
</organism>
<dbReference type="CDD" id="cd04191">
    <property type="entry name" value="Glucan_BSP_MdoH"/>
    <property type="match status" value="1"/>
</dbReference>
<comment type="function">
    <text evidence="12">Involved in the biosynthesis of osmoregulated periplasmic glucans (OPGs).</text>
</comment>
<evidence type="ECO:0000256" key="3">
    <source>
        <dbReference type="ARBA" id="ARBA00009337"/>
    </source>
</evidence>
<dbReference type="InterPro" id="IPR029044">
    <property type="entry name" value="Nucleotide-diphossugar_trans"/>
</dbReference>
<dbReference type="InterPro" id="IPR001173">
    <property type="entry name" value="Glyco_trans_2-like"/>
</dbReference>
<keyword evidence="9 12" id="KW-0812">Transmembrane</keyword>
<dbReference type="Gene3D" id="3.90.550.10">
    <property type="entry name" value="Spore Coat Polysaccharide Biosynthesis Protein SpsA, Chain A"/>
    <property type="match status" value="1"/>
</dbReference>
<dbReference type="NCBIfam" id="NF003962">
    <property type="entry name" value="PRK05454.2-5"/>
    <property type="match status" value="1"/>
</dbReference>
<feature type="transmembrane region" description="Helical" evidence="12">
    <location>
        <begin position="529"/>
        <end position="557"/>
    </location>
</feature>
<evidence type="ECO:0000256" key="2">
    <source>
        <dbReference type="ARBA" id="ARBA00005001"/>
    </source>
</evidence>
<feature type="transmembrane region" description="Helical" evidence="12">
    <location>
        <begin position="205"/>
        <end position="238"/>
    </location>
</feature>
<protein>
    <recommendedName>
        <fullName evidence="4 12">Glucans biosynthesis glucosyltransferase H</fullName>
        <ecNumber evidence="12">2.4.1.-</ecNumber>
    </recommendedName>
</protein>
<dbReference type="FunFam" id="3.90.550.10:FF:000047">
    <property type="entry name" value="Glucans biosynthesis glucosyltransferase H"/>
    <property type="match status" value="1"/>
</dbReference>
<comment type="similarity">
    <text evidence="3 12">Belongs to the glycosyltransferase 2 family. OpgH subfamily.</text>
</comment>
<reference evidence="14" key="1">
    <citation type="journal article" date="2011" name="BMC Genomics">
        <title>Shotgun sequencing of Yersinia enterocolitica strain W22703 (biotype 2, serotype O:9): genomic evidence for oscillation between invertebrates and mammals.</title>
        <authorList>
            <person name="Fuchs T.M."/>
            <person name="Brandt K."/>
            <person name="Starke M."/>
            <person name="Rattei T."/>
        </authorList>
    </citation>
    <scope>NUCLEOTIDE SEQUENCE</scope>
</reference>
<keyword evidence="8 12" id="KW-0808">Transferase</keyword>
<sequence length="864" mass="98216">MNKSNQSPVQDYIADLPLTAQQQGALRDALPEDVLLATTPDAIPRVHQQLAASTSETVVFSEQDSALASVNARLQAAWPDALDDSKLLAQDDEGRTVIHATPPIKRTSMAPQAWRTNPVGRFWDSLLGRSPVSRAQTHEQALAEKKWRSVGSLRRYILLILIVLQTAIATSYMKTILPYQGWALIDPFAIWQQNWQVSVMQLLPYLLQTGILILFAVLFCWVSAGFWTALMGFLQLLIGKDKYSISSTIKGDEALNPAHRTALIMPICNEDVERVFAGLRATYESVAATGQLEHFDIYVLSDSYDPDICVAEQKAWLELCRDVDGHGRIFYRRRRRRVKRKSGNIDDFCRRWGSQYSYMVILDADSVMSGGCLTGLVRLMEANPNAGIIQSAPKASGMDTLYARIQQFATRVYGPLFTAGLHYWQLGESHYWGHNAIIRVKPFIEHCALAPLPGEGSFAGAILSHDFVEAALMRRAGWGVWIAYDLPGSYEELPPNLLDELKRDRRWCHGNLMNFRLFLVKGMHPVHRAVFLTGVMSYLSAPLWFMFLVLCTALQAVHALMEPQYFLQPRQLFPVWPQWRPELAIGLFSTTLVLLFLPKLLSIILIWVQRVERVRWPIRLLLSMLAEMLFSNITGHRFEWLFHTVFVVSAFLGWSVQWNSPQRDDDATPWSEAMVRHGPQLMLGVVWASGVAWLDLRFLWWLSPIVFSLILSPVVSVLSSRRTLGLASKRAKLFLIPEEYNPPRELVATEEYLKLNHQRALSDGFFHAVMNPSYNALVSAMATARHHTRAIIEQYRAERVAQALQAGPEKLAKLQRLELLSDPVIISRLHQQVWQQPEQYQIWNGHYRQLAHNLQALPPRNSGM</sequence>
<feature type="transmembrane region" description="Helical" evidence="12">
    <location>
        <begin position="156"/>
        <end position="173"/>
    </location>
</feature>
<evidence type="ECO:0000256" key="10">
    <source>
        <dbReference type="ARBA" id="ARBA00022989"/>
    </source>
</evidence>
<evidence type="ECO:0000256" key="9">
    <source>
        <dbReference type="ARBA" id="ARBA00022692"/>
    </source>
</evidence>
<keyword evidence="7 12" id="KW-0328">Glycosyltransferase</keyword>
<dbReference type="SUPFAM" id="SSF53448">
    <property type="entry name" value="Nucleotide-diphospho-sugar transferases"/>
    <property type="match status" value="1"/>
</dbReference>
<dbReference type="UniPathway" id="UPA00637"/>
<evidence type="ECO:0000313" key="14">
    <source>
        <dbReference type="EMBL" id="CBX74037.1"/>
    </source>
</evidence>
<dbReference type="InterPro" id="IPR023725">
    <property type="entry name" value="Glucans_biosynth_gluTrFase_H"/>
</dbReference>
<dbReference type="InterPro" id="IPR050321">
    <property type="entry name" value="Glycosyltr_2/OpgH_subfam"/>
</dbReference>
<evidence type="ECO:0000256" key="8">
    <source>
        <dbReference type="ARBA" id="ARBA00022679"/>
    </source>
</evidence>
<dbReference type="GO" id="GO:0005886">
    <property type="term" value="C:plasma membrane"/>
    <property type="evidence" value="ECO:0007669"/>
    <property type="project" value="UniProtKB-SubCell"/>
</dbReference>
<feature type="domain" description="Glycosyltransferase 2-like" evidence="13">
    <location>
        <begin position="263"/>
        <end position="445"/>
    </location>
</feature>